<dbReference type="GO" id="GO:0005524">
    <property type="term" value="F:ATP binding"/>
    <property type="evidence" value="ECO:0007669"/>
    <property type="project" value="InterPro"/>
</dbReference>
<evidence type="ECO:0000256" key="2">
    <source>
        <dbReference type="ARBA" id="ARBA00022801"/>
    </source>
</evidence>
<accession>A0A267GK50</accession>
<keyword evidence="10" id="KW-1185">Reference proteome</keyword>
<evidence type="ECO:0000256" key="5">
    <source>
        <dbReference type="ARBA" id="ARBA00023186"/>
    </source>
</evidence>
<dbReference type="Pfam" id="PF05746">
    <property type="entry name" value="DALR_1"/>
    <property type="match status" value="1"/>
</dbReference>
<dbReference type="Pfam" id="PF07683">
    <property type="entry name" value="CobW_C"/>
    <property type="match status" value="1"/>
</dbReference>
<keyword evidence="3" id="KW-0862">Zinc</keyword>
<reference evidence="9 10" key="1">
    <citation type="submission" date="2017-06" db="EMBL/GenBank/DDBJ databases">
        <title>A platform for efficient transgenesis in Macrostomum lignano, a flatworm model organism for stem cell research.</title>
        <authorList>
            <person name="Berezikov E."/>
        </authorList>
    </citation>
    <scope>NUCLEOTIDE SEQUENCE [LARGE SCALE GENOMIC DNA]</scope>
    <source>
        <strain evidence="9">DV1</strain>
        <tissue evidence="9">Whole organism</tissue>
    </source>
</reference>
<dbReference type="GO" id="GO:0004814">
    <property type="term" value="F:arginine-tRNA ligase activity"/>
    <property type="evidence" value="ECO:0007669"/>
    <property type="project" value="InterPro"/>
</dbReference>
<dbReference type="OrthoDB" id="258627at2759"/>
<dbReference type="SUPFAM" id="SSF47323">
    <property type="entry name" value="Anticodon-binding domain of a subclass of class I aminoacyl-tRNA synthetases"/>
    <property type="match status" value="1"/>
</dbReference>
<dbReference type="Gene3D" id="3.30.1220.10">
    <property type="entry name" value="CobW-like, C-terminal domain"/>
    <property type="match status" value="1"/>
</dbReference>
<dbReference type="AlphaFoldDB" id="A0A267GK50"/>
<dbReference type="PANTHER" id="PTHR13748:SF31">
    <property type="entry name" value="ZINC-REGULATED GTPASE METALLOPROTEIN ACTIVATOR 1A-RELATED"/>
    <property type="match status" value="1"/>
</dbReference>
<dbReference type="GO" id="GO:0005525">
    <property type="term" value="F:GTP binding"/>
    <property type="evidence" value="ECO:0007669"/>
    <property type="project" value="UniProtKB-KW"/>
</dbReference>
<evidence type="ECO:0000256" key="6">
    <source>
        <dbReference type="ARBA" id="ARBA00034320"/>
    </source>
</evidence>
<dbReference type="Gene3D" id="1.10.730.10">
    <property type="entry name" value="Isoleucyl-tRNA Synthetase, Domain 1"/>
    <property type="match status" value="1"/>
</dbReference>
<dbReference type="SUPFAM" id="SSF90002">
    <property type="entry name" value="Hypothetical protein YjiA, C-terminal domain"/>
    <property type="match status" value="1"/>
</dbReference>
<dbReference type="InterPro" id="IPR027417">
    <property type="entry name" value="P-loop_NTPase"/>
</dbReference>
<dbReference type="STRING" id="282301.A0A267GK50"/>
<name>A0A267GK50_9PLAT</name>
<dbReference type="InterPro" id="IPR036627">
    <property type="entry name" value="CobW-likC_sf"/>
</dbReference>
<evidence type="ECO:0000256" key="3">
    <source>
        <dbReference type="ARBA" id="ARBA00022833"/>
    </source>
</evidence>
<sequence length="806" mass="88659">SSLANAEPAVTDLPPVPVTVITGYLGAGKTTLLNYILTEQHGRRIAVIMNEFGDSAAVEAALTVAEDNQTGDSKTSSGGQKRYEEWLELGNGCLCCSLKHAGVAAIERLMERRGRFDHVLLETTGLAEPGPIAALFWLDEQLESLVCLDGFVTVVDSLNASRQCSEVEWQRQVACADTVLLSKTDLLSDQSASSSAAELTSLDSVEALVRGVNSACRIAKSERGIAPLDAILGLGAYRNATDLADRLHDTGASSESHRSKLRADVGTLAIDFEPDAVFEQDRVERLLGDLLWQSDKPMFPEAAFLRTKGLLRLIDESCEASSPALYSVQGVYELFELRPAPVSNDTDGCSAQQQLQRIVFIGQKLPPAEQLKDLFVDCQVCQSQSLMSVIRHHLLLSCTGTAAISSIQRCHQLTYRSEPCDLLLILKSQSSNRSTTDLIASIDNHPQLKLIIARRELATYSSAAPIIALRLILNRAVCLYRILNAKVPQLRQDYSAKSSVSPVLFVRYYPDCEFRSLRALLWGCLAHRLLNLEGLPTTNSSANTATLNRGVIEFDSRYRDWLTTDRHISLVVSSASDLLNFTHRDDSRAPRDLIVGPVDPASYCSLADYIAKVSSSISDRCIEDSNSGVSLSSRLAQSVLIAELLWCRPQETAKFSQERRRSLLFALYNRARAESLMQRAAGVSAPGGLDELAASSRSTDENSVWALAWGQLDTLVDLLAQCQTDLLLSNSADCCCYRDLNQLVHRLEQLCREFARFYHRVRVLPAADVSEPGSQLMTNKIMLVNKTAQWIDLLSRLIGIERVTSM</sequence>
<dbReference type="Gene3D" id="3.40.50.300">
    <property type="entry name" value="P-loop containing nucleotide triphosphate hydrolases"/>
    <property type="match status" value="1"/>
</dbReference>
<proteinExistence type="inferred from homology"/>
<comment type="caution">
    <text evidence="9">The sequence shown here is derived from an EMBL/GenBank/DDBJ whole genome shotgun (WGS) entry which is preliminary data.</text>
</comment>
<organism evidence="9 10">
    <name type="scientific">Macrostomum lignano</name>
    <dbReference type="NCBI Taxonomy" id="282301"/>
    <lineage>
        <taxon>Eukaryota</taxon>
        <taxon>Metazoa</taxon>
        <taxon>Spiralia</taxon>
        <taxon>Lophotrochozoa</taxon>
        <taxon>Platyhelminthes</taxon>
        <taxon>Rhabditophora</taxon>
        <taxon>Macrostomorpha</taxon>
        <taxon>Macrostomida</taxon>
        <taxon>Macrostomidae</taxon>
        <taxon>Macrostomum</taxon>
    </lineage>
</organism>
<feature type="non-terminal residue" evidence="9">
    <location>
        <position position="1"/>
    </location>
</feature>
<feature type="domain" description="DALR anticodon binding" evidence="8">
    <location>
        <begin position="666"/>
        <end position="806"/>
    </location>
</feature>
<protein>
    <recommendedName>
        <fullName evidence="8">DALR anticodon binding domain-containing protein</fullName>
    </recommendedName>
</protein>
<dbReference type="GO" id="GO:0016787">
    <property type="term" value="F:hydrolase activity"/>
    <property type="evidence" value="ECO:0007669"/>
    <property type="project" value="UniProtKB-KW"/>
</dbReference>
<dbReference type="CDD" id="cd03112">
    <property type="entry name" value="CobW-like"/>
    <property type="match status" value="1"/>
</dbReference>
<dbReference type="EMBL" id="NIVC01000305">
    <property type="protein sequence ID" value="PAA85774.1"/>
    <property type="molecule type" value="Genomic_DNA"/>
</dbReference>
<dbReference type="GO" id="GO:0006420">
    <property type="term" value="P:arginyl-tRNA aminoacylation"/>
    <property type="evidence" value="ECO:0007669"/>
    <property type="project" value="InterPro"/>
</dbReference>
<evidence type="ECO:0000313" key="10">
    <source>
        <dbReference type="Proteomes" id="UP000215902"/>
    </source>
</evidence>
<dbReference type="Proteomes" id="UP000215902">
    <property type="component" value="Unassembled WGS sequence"/>
</dbReference>
<dbReference type="InterPro" id="IPR011629">
    <property type="entry name" value="CobW-like_C"/>
</dbReference>
<keyword evidence="1" id="KW-0547">Nucleotide-binding</keyword>
<dbReference type="Pfam" id="PF02492">
    <property type="entry name" value="cobW"/>
    <property type="match status" value="1"/>
</dbReference>
<evidence type="ECO:0000259" key="8">
    <source>
        <dbReference type="SMART" id="SM00836"/>
    </source>
</evidence>
<evidence type="ECO:0000256" key="1">
    <source>
        <dbReference type="ARBA" id="ARBA00022741"/>
    </source>
</evidence>
<keyword evidence="4" id="KW-0342">GTP-binding</keyword>
<evidence type="ECO:0000256" key="7">
    <source>
        <dbReference type="ARBA" id="ARBA00049117"/>
    </source>
</evidence>
<dbReference type="SMART" id="SM00836">
    <property type="entry name" value="DALR_1"/>
    <property type="match status" value="1"/>
</dbReference>
<dbReference type="InterPro" id="IPR051316">
    <property type="entry name" value="Zinc-reg_GTPase_activator"/>
</dbReference>
<comment type="similarity">
    <text evidence="6">Belongs to the SIMIBI class G3E GTPase family. ZNG1 subfamily.</text>
</comment>
<dbReference type="InterPro" id="IPR003495">
    <property type="entry name" value="CobW/HypB/UreG_nucleotide-bd"/>
</dbReference>
<keyword evidence="2" id="KW-0378">Hydrolase</keyword>
<gene>
    <name evidence="9" type="ORF">BOX15_Mlig027886g1</name>
</gene>
<dbReference type="SUPFAM" id="SSF52540">
    <property type="entry name" value="P-loop containing nucleoside triphosphate hydrolases"/>
    <property type="match status" value="1"/>
</dbReference>
<keyword evidence="5" id="KW-0143">Chaperone</keyword>
<dbReference type="PANTHER" id="PTHR13748">
    <property type="entry name" value="COBW-RELATED"/>
    <property type="match status" value="1"/>
</dbReference>
<evidence type="ECO:0000313" key="9">
    <source>
        <dbReference type="EMBL" id="PAA85774.1"/>
    </source>
</evidence>
<evidence type="ECO:0000256" key="4">
    <source>
        <dbReference type="ARBA" id="ARBA00023134"/>
    </source>
</evidence>
<dbReference type="GO" id="GO:0005737">
    <property type="term" value="C:cytoplasm"/>
    <property type="evidence" value="ECO:0007669"/>
    <property type="project" value="TreeGrafter"/>
</dbReference>
<dbReference type="InterPro" id="IPR009080">
    <property type="entry name" value="tRNAsynth_Ia_anticodon-bd"/>
</dbReference>
<dbReference type="InterPro" id="IPR008909">
    <property type="entry name" value="DALR_anticod-bd"/>
</dbReference>
<comment type="catalytic activity">
    <reaction evidence="7">
        <text>GTP + H2O = GDP + phosphate + H(+)</text>
        <dbReference type="Rhea" id="RHEA:19669"/>
        <dbReference type="ChEBI" id="CHEBI:15377"/>
        <dbReference type="ChEBI" id="CHEBI:15378"/>
        <dbReference type="ChEBI" id="CHEBI:37565"/>
        <dbReference type="ChEBI" id="CHEBI:43474"/>
        <dbReference type="ChEBI" id="CHEBI:58189"/>
    </reaction>
    <physiologicalReaction direction="left-to-right" evidence="7">
        <dbReference type="Rhea" id="RHEA:19670"/>
    </physiologicalReaction>
</comment>